<evidence type="ECO:0000313" key="3">
    <source>
        <dbReference type="Proteomes" id="UP000007755"/>
    </source>
</evidence>
<organism evidence="3">
    <name type="scientific">Acromyrmex echinatior</name>
    <name type="common">Panamanian leafcutter ant</name>
    <name type="synonym">Acromyrmex octospinosus echinatior</name>
    <dbReference type="NCBI Taxonomy" id="103372"/>
    <lineage>
        <taxon>Eukaryota</taxon>
        <taxon>Metazoa</taxon>
        <taxon>Ecdysozoa</taxon>
        <taxon>Arthropoda</taxon>
        <taxon>Hexapoda</taxon>
        <taxon>Insecta</taxon>
        <taxon>Pterygota</taxon>
        <taxon>Neoptera</taxon>
        <taxon>Endopterygota</taxon>
        <taxon>Hymenoptera</taxon>
        <taxon>Apocrita</taxon>
        <taxon>Aculeata</taxon>
        <taxon>Formicoidea</taxon>
        <taxon>Formicidae</taxon>
        <taxon>Myrmicinae</taxon>
        <taxon>Acromyrmex</taxon>
    </lineage>
</organism>
<evidence type="ECO:0000256" key="1">
    <source>
        <dbReference type="SAM" id="MobiDB-lite"/>
    </source>
</evidence>
<feature type="compositionally biased region" description="Basic and acidic residues" evidence="1">
    <location>
        <begin position="40"/>
        <end position="55"/>
    </location>
</feature>
<sequence>MSGHSKSSYTEATLADTQSPSLGKINADEGLGNRQGEKRRRLDPGDCEENARRGEVLSARYSRVRDPTTLPFALSLVRRNG</sequence>
<proteinExistence type="predicted"/>
<dbReference type="EMBL" id="GL888217">
    <property type="protein sequence ID" value="EGI64738.1"/>
    <property type="molecule type" value="Genomic_DNA"/>
</dbReference>
<dbReference type="AlphaFoldDB" id="F4WM94"/>
<feature type="compositionally biased region" description="Polar residues" evidence="1">
    <location>
        <begin position="1"/>
        <end position="21"/>
    </location>
</feature>
<protein>
    <submittedName>
        <fullName evidence="2">Uncharacterized protein</fullName>
    </submittedName>
</protein>
<dbReference type="InParanoid" id="F4WM94"/>
<accession>F4WM94</accession>
<name>F4WM94_ACREC</name>
<keyword evidence="3" id="KW-1185">Reference proteome</keyword>
<gene>
    <name evidence="2" type="ORF">G5I_06928</name>
</gene>
<feature type="region of interest" description="Disordered" evidence="1">
    <location>
        <begin position="1"/>
        <end position="56"/>
    </location>
</feature>
<reference evidence="2" key="1">
    <citation type="submission" date="2011-02" db="EMBL/GenBank/DDBJ databases">
        <title>The genome of the leaf-cutting ant Acromyrmex echinatior suggests key adaptations to social evolution and fungus farming.</title>
        <authorList>
            <person name="Nygaard S."/>
            <person name="Zhang G."/>
        </authorList>
    </citation>
    <scope>NUCLEOTIDE SEQUENCE</scope>
</reference>
<dbReference type="Proteomes" id="UP000007755">
    <property type="component" value="Unassembled WGS sequence"/>
</dbReference>
<evidence type="ECO:0000313" key="2">
    <source>
        <dbReference type="EMBL" id="EGI64738.1"/>
    </source>
</evidence>